<dbReference type="AlphaFoldDB" id="A0A6J6X615"/>
<sequence>MIVAGADVWKGKWVVVILDDGHFSRGFVATTFAEVVKNLNDVAIIGVDIPIGLPTGADRRMSDIEARAFVGSRRNSVFFTPPAELLDCTSAAEANEIARRLNIPGIAAQTFALKKQILAVRPFAEQDDRIYEVHPEVSFKEACGNELLWSKSSWNGQMVRRAILAERGIGLPEVLPELGGADPSDILDAAIVAWSASRIAKNLAERFPTDGSRLTSIWR</sequence>
<dbReference type="EMBL" id="CAFAAB010000167">
    <property type="protein sequence ID" value="CAB4791525.1"/>
    <property type="molecule type" value="Genomic_DNA"/>
</dbReference>
<gene>
    <name evidence="1" type="ORF">UFOPK2958_01242</name>
</gene>
<protein>
    <submittedName>
        <fullName evidence="1">Unannotated protein</fullName>
    </submittedName>
</protein>
<name>A0A6J6X615_9ZZZZ</name>
<accession>A0A6J6X615</accession>
<dbReference type="InterPro" id="IPR007362">
    <property type="entry name" value="DUF429"/>
</dbReference>
<proteinExistence type="predicted"/>
<dbReference type="Pfam" id="PF04250">
    <property type="entry name" value="DUF429"/>
    <property type="match status" value="1"/>
</dbReference>
<reference evidence="1" key="1">
    <citation type="submission" date="2020-05" db="EMBL/GenBank/DDBJ databases">
        <authorList>
            <person name="Chiriac C."/>
            <person name="Salcher M."/>
            <person name="Ghai R."/>
            <person name="Kavagutti S V."/>
        </authorList>
    </citation>
    <scope>NUCLEOTIDE SEQUENCE</scope>
</reference>
<evidence type="ECO:0000313" key="1">
    <source>
        <dbReference type="EMBL" id="CAB4791525.1"/>
    </source>
</evidence>
<organism evidence="1">
    <name type="scientific">freshwater metagenome</name>
    <dbReference type="NCBI Taxonomy" id="449393"/>
    <lineage>
        <taxon>unclassified sequences</taxon>
        <taxon>metagenomes</taxon>
        <taxon>ecological metagenomes</taxon>
    </lineage>
</organism>